<feature type="compositionally biased region" description="Polar residues" evidence="1">
    <location>
        <begin position="1"/>
        <end position="13"/>
    </location>
</feature>
<comment type="caution">
    <text evidence="2">The sequence shown here is derived from an EMBL/GenBank/DDBJ whole genome shotgun (WGS) entry which is preliminary data.</text>
</comment>
<feature type="region of interest" description="Disordered" evidence="1">
    <location>
        <begin position="1"/>
        <end position="59"/>
    </location>
</feature>
<organism evidence="2 3">
    <name type="scientific">Tumebacillus lacus</name>
    <dbReference type="NCBI Taxonomy" id="2995335"/>
    <lineage>
        <taxon>Bacteria</taxon>
        <taxon>Bacillati</taxon>
        <taxon>Bacillota</taxon>
        <taxon>Bacilli</taxon>
        <taxon>Bacillales</taxon>
        <taxon>Alicyclobacillaceae</taxon>
        <taxon>Tumebacillus</taxon>
    </lineage>
</organism>
<sequence length="59" mass="6677">MIQQTMSPQSGQTKGDEKSNAQLSMAMQNFLAAKGQFDPKKDPRHKRLQKQLKAARIFS</sequence>
<dbReference type="RefSeq" id="WP_267150872.1">
    <property type="nucleotide sequence ID" value="NZ_JAPMLT010000002.1"/>
</dbReference>
<evidence type="ECO:0000313" key="2">
    <source>
        <dbReference type="EMBL" id="MCX7569637.1"/>
    </source>
</evidence>
<accession>A0ABT3X0X8</accession>
<dbReference type="Proteomes" id="UP001208017">
    <property type="component" value="Unassembled WGS sequence"/>
</dbReference>
<dbReference type="EMBL" id="JAPMLT010000002">
    <property type="protein sequence ID" value="MCX7569637.1"/>
    <property type="molecule type" value="Genomic_DNA"/>
</dbReference>
<name>A0ABT3X0X8_9BACL</name>
<keyword evidence="3" id="KW-1185">Reference proteome</keyword>
<proteinExistence type="predicted"/>
<evidence type="ECO:0000313" key="3">
    <source>
        <dbReference type="Proteomes" id="UP001208017"/>
    </source>
</evidence>
<reference evidence="2 3" key="1">
    <citation type="submission" date="2022-11" db="EMBL/GenBank/DDBJ databases">
        <title>Study of microbial diversity in lake waters.</title>
        <authorList>
            <person name="Zhang J."/>
        </authorList>
    </citation>
    <scope>NUCLEOTIDE SEQUENCE [LARGE SCALE GENOMIC DNA]</scope>
    <source>
        <strain evidence="2 3">DT12</strain>
    </source>
</reference>
<evidence type="ECO:0000256" key="1">
    <source>
        <dbReference type="SAM" id="MobiDB-lite"/>
    </source>
</evidence>
<protein>
    <submittedName>
        <fullName evidence="2">Uncharacterized protein</fullName>
    </submittedName>
</protein>
<gene>
    <name evidence="2" type="ORF">OS242_06645</name>
</gene>